<evidence type="ECO:0000256" key="4">
    <source>
        <dbReference type="ARBA" id="ARBA00022777"/>
    </source>
</evidence>
<comment type="similarity">
    <text evidence="7">Belongs to the protein kinase superfamily.</text>
</comment>
<protein>
    <recommendedName>
        <fullName evidence="9">Protein kinase domain-containing protein</fullName>
    </recommendedName>
</protein>
<dbReference type="EMBL" id="HBFA01003263">
    <property type="protein sequence ID" value="CAD8650639.1"/>
    <property type="molecule type" value="Transcribed_RNA"/>
</dbReference>
<feature type="region of interest" description="Disordered" evidence="8">
    <location>
        <begin position="1"/>
        <end position="31"/>
    </location>
</feature>
<dbReference type="SMART" id="SM00220">
    <property type="entry name" value="S_TKc"/>
    <property type="match status" value="1"/>
</dbReference>
<dbReference type="InterPro" id="IPR011009">
    <property type="entry name" value="Kinase-like_dom_sf"/>
</dbReference>
<feature type="domain" description="Protein kinase" evidence="9">
    <location>
        <begin position="112"/>
        <end position="392"/>
    </location>
</feature>
<dbReference type="PANTHER" id="PTHR24349">
    <property type="entry name" value="SERINE/THREONINE-PROTEIN KINASE"/>
    <property type="match status" value="1"/>
</dbReference>
<evidence type="ECO:0000256" key="1">
    <source>
        <dbReference type="ARBA" id="ARBA00022527"/>
    </source>
</evidence>
<dbReference type="InterPro" id="IPR008271">
    <property type="entry name" value="Ser/Thr_kinase_AS"/>
</dbReference>
<dbReference type="PROSITE" id="PS00107">
    <property type="entry name" value="PROTEIN_KINASE_ATP"/>
    <property type="match status" value="1"/>
</dbReference>
<sequence length="427" mass="47620">MAAAVSHSVGSWSAASSHQKSSRKRAACPSSYPVTRAQLRGNVPRARLRVSSTAGSYKAGGAFAAQLEDTPCEVPKPAKGFGKYDAFSVNDAATPAQLTNVFDHSRELDSKYELGQVLGKGSFGVVRLGRSRTTKQLCAIKSLPKLPPMASRQADGEASLSMYLTKLVDEVDTMVTLSSSPESVHYFGSYEDDTHLHIVMEVCRGGTVQDRLKRDGALSEQETAAVMYSCLKFLEKSHDHGVVYRDIKPENFMFVQNRNQGGSLWQRNQVKVVDFGQCTHLTSTCQELQKRSGTPAYMAPEVIKQCYDAKADIWCAGVMMYQLLSNRLPFWVNVHDHSLKEVWRAILVAEPDMSDDLWSSVSDEGRDMILNMLEKNPRKRQSATQLLRHPWFRAQFSEDRTQAFEQQPNPVRRRLQNCPPAQVPAVA</sequence>
<gene>
    <name evidence="10" type="ORF">POBO1169_LOCUS1622</name>
    <name evidence="11" type="ORF">POBO1169_LOCUS1623</name>
</gene>
<feature type="region of interest" description="Disordered" evidence="8">
    <location>
        <begin position="403"/>
        <end position="427"/>
    </location>
</feature>
<evidence type="ECO:0000256" key="5">
    <source>
        <dbReference type="ARBA" id="ARBA00022840"/>
    </source>
</evidence>
<evidence type="ECO:0000256" key="2">
    <source>
        <dbReference type="ARBA" id="ARBA00022679"/>
    </source>
</evidence>
<name>A0A6T7UYB7_9CHLO</name>
<reference evidence="11" key="1">
    <citation type="submission" date="2021-01" db="EMBL/GenBank/DDBJ databases">
        <authorList>
            <person name="Corre E."/>
            <person name="Pelletier E."/>
            <person name="Niang G."/>
            <person name="Scheremetjew M."/>
            <person name="Finn R."/>
            <person name="Kale V."/>
            <person name="Holt S."/>
            <person name="Cochrane G."/>
            <person name="Meng A."/>
            <person name="Brown T."/>
            <person name="Cohen L."/>
        </authorList>
    </citation>
    <scope>NUCLEOTIDE SEQUENCE</scope>
    <source>
        <strain evidence="11">CCMP722</strain>
    </source>
</reference>
<evidence type="ECO:0000256" key="3">
    <source>
        <dbReference type="ARBA" id="ARBA00022741"/>
    </source>
</evidence>
<keyword evidence="3 6" id="KW-0547">Nucleotide-binding</keyword>
<dbReference type="PROSITE" id="PS00108">
    <property type="entry name" value="PROTEIN_KINASE_ST"/>
    <property type="match status" value="1"/>
</dbReference>
<dbReference type="PROSITE" id="PS50011">
    <property type="entry name" value="PROTEIN_KINASE_DOM"/>
    <property type="match status" value="1"/>
</dbReference>
<evidence type="ECO:0000259" key="9">
    <source>
        <dbReference type="PROSITE" id="PS50011"/>
    </source>
</evidence>
<dbReference type="Pfam" id="PF00069">
    <property type="entry name" value="Pkinase"/>
    <property type="match status" value="1"/>
</dbReference>
<evidence type="ECO:0000313" key="11">
    <source>
        <dbReference type="EMBL" id="CAD8650639.1"/>
    </source>
</evidence>
<keyword evidence="4" id="KW-0418">Kinase</keyword>
<organism evidence="11">
    <name type="scientific">Pyramimonas obovata</name>
    <dbReference type="NCBI Taxonomy" id="1411642"/>
    <lineage>
        <taxon>Eukaryota</taxon>
        <taxon>Viridiplantae</taxon>
        <taxon>Chlorophyta</taxon>
        <taxon>Pyramimonadophyceae</taxon>
        <taxon>Pyramimonadales</taxon>
        <taxon>Pyramimonadaceae</taxon>
        <taxon>Pyramimonas</taxon>
        <taxon>Pyramimonas incertae sedis</taxon>
    </lineage>
</organism>
<keyword evidence="1 7" id="KW-0723">Serine/threonine-protein kinase</keyword>
<dbReference type="GO" id="GO:0005524">
    <property type="term" value="F:ATP binding"/>
    <property type="evidence" value="ECO:0007669"/>
    <property type="project" value="UniProtKB-UniRule"/>
</dbReference>
<feature type="binding site" evidence="6">
    <location>
        <position position="141"/>
    </location>
    <ligand>
        <name>ATP</name>
        <dbReference type="ChEBI" id="CHEBI:30616"/>
    </ligand>
</feature>
<accession>A0A6T7UYB7</accession>
<dbReference type="EMBL" id="HBFA01003262">
    <property type="protein sequence ID" value="CAD8650637.1"/>
    <property type="molecule type" value="Transcribed_RNA"/>
</dbReference>
<proteinExistence type="inferred from homology"/>
<dbReference type="InterPro" id="IPR000719">
    <property type="entry name" value="Prot_kinase_dom"/>
</dbReference>
<dbReference type="SUPFAM" id="SSF56112">
    <property type="entry name" value="Protein kinase-like (PK-like)"/>
    <property type="match status" value="1"/>
</dbReference>
<dbReference type="GO" id="GO:0004674">
    <property type="term" value="F:protein serine/threonine kinase activity"/>
    <property type="evidence" value="ECO:0007669"/>
    <property type="project" value="UniProtKB-KW"/>
</dbReference>
<evidence type="ECO:0000256" key="6">
    <source>
        <dbReference type="PROSITE-ProRule" id="PRU10141"/>
    </source>
</evidence>
<keyword evidence="5 6" id="KW-0067">ATP-binding</keyword>
<dbReference type="InterPro" id="IPR017441">
    <property type="entry name" value="Protein_kinase_ATP_BS"/>
</dbReference>
<dbReference type="Gene3D" id="1.10.510.10">
    <property type="entry name" value="Transferase(Phosphotransferase) domain 1"/>
    <property type="match status" value="1"/>
</dbReference>
<keyword evidence="2" id="KW-0808">Transferase</keyword>
<evidence type="ECO:0000256" key="8">
    <source>
        <dbReference type="SAM" id="MobiDB-lite"/>
    </source>
</evidence>
<feature type="compositionally biased region" description="Low complexity" evidence="8">
    <location>
        <begin position="1"/>
        <end position="19"/>
    </location>
</feature>
<evidence type="ECO:0000313" key="10">
    <source>
        <dbReference type="EMBL" id="CAD8650637.1"/>
    </source>
</evidence>
<dbReference type="InterPro" id="IPR050205">
    <property type="entry name" value="CDPK_Ser/Thr_kinases"/>
</dbReference>
<evidence type="ECO:0000256" key="7">
    <source>
        <dbReference type="RuleBase" id="RU000304"/>
    </source>
</evidence>
<dbReference type="AlphaFoldDB" id="A0A6T7UYB7"/>